<dbReference type="Gene3D" id="3.90.70.80">
    <property type="match status" value="1"/>
</dbReference>
<protein>
    <submittedName>
        <fullName evidence="3">OTU-like cysteine protease-domain-containing protein</fullName>
    </submittedName>
</protein>
<feature type="region of interest" description="Disordered" evidence="1">
    <location>
        <begin position="224"/>
        <end position="347"/>
    </location>
</feature>
<evidence type="ECO:0000313" key="4">
    <source>
        <dbReference type="Proteomes" id="UP000193144"/>
    </source>
</evidence>
<name>A0A1Y1ZHA5_9PLEO</name>
<accession>A0A1Y1ZHA5</accession>
<comment type="caution">
    <text evidence="3">The sequence shown here is derived from an EMBL/GenBank/DDBJ whole genome shotgun (WGS) entry which is preliminary data.</text>
</comment>
<dbReference type="PANTHER" id="PTHR12419:SF7">
    <property type="entry name" value="OTU DOMAIN-CONTAINING PROTEIN 3"/>
    <property type="match status" value="1"/>
</dbReference>
<dbReference type="OrthoDB" id="409956at2759"/>
<dbReference type="InterPro" id="IPR050704">
    <property type="entry name" value="Peptidase_C85-like"/>
</dbReference>
<dbReference type="PANTHER" id="PTHR12419">
    <property type="entry name" value="OTU DOMAIN CONTAINING PROTEIN"/>
    <property type="match status" value="1"/>
</dbReference>
<dbReference type="PROSITE" id="PS50802">
    <property type="entry name" value="OTU"/>
    <property type="match status" value="1"/>
</dbReference>
<organism evidence="3 4">
    <name type="scientific">Clohesyomyces aquaticus</name>
    <dbReference type="NCBI Taxonomy" id="1231657"/>
    <lineage>
        <taxon>Eukaryota</taxon>
        <taxon>Fungi</taxon>
        <taxon>Dikarya</taxon>
        <taxon>Ascomycota</taxon>
        <taxon>Pezizomycotina</taxon>
        <taxon>Dothideomycetes</taxon>
        <taxon>Pleosporomycetidae</taxon>
        <taxon>Pleosporales</taxon>
        <taxon>Lindgomycetaceae</taxon>
        <taxon>Clohesyomyces</taxon>
    </lineage>
</organism>
<feature type="compositionally biased region" description="Basic and acidic residues" evidence="1">
    <location>
        <begin position="364"/>
        <end position="374"/>
    </location>
</feature>
<gene>
    <name evidence="3" type="ORF">BCR34DRAFT_589121</name>
</gene>
<dbReference type="GO" id="GO:0016579">
    <property type="term" value="P:protein deubiquitination"/>
    <property type="evidence" value="ECO:0007669"/>
    <property type="project" value="TreeGrafter"/>
</dbReference>
<dbReference type="Proteomes" id="UP000193144">
    <property type="component" value="Unassembled WGS sequence"/>
</dbReference>
<dbReference type="Pfam" id="PF02338">
    <property type="entry name" value="OTU"/>
    <property type="match status" value="1"/>
</dbReference>
<proteinExistence type="predicted"/>
<feature type="region of interest" description="Disordered" evidence="1">
    <location>
        <begin position="162"/>
        <end position="203"/>
    </location>
</feature>
<dbReference type="InterPro" id="IPR038765">
    <property type="entry name" value="Papain-like_cys_pep_sf"/>
</dbReference>
<evidence type="ECO:0000259" key="2">
    <source>
        <dbReference type="PROSITE" id="PS50802"/>
    </source>
</evidence>
<dbReference type="STRING" id="1231657.A0A1Y1ZHA5"/>
<evidence type="ECO:0000256" key="1">
    <source>
        <dbReference type="SAM" id="MobiDB-lite"/>
    </source>
</evidence>
<evidence type="ECO:0000313" key="3">
    <source>
        <dbReference type="EMBL" id="ORY09641.1"/>
    </source>
</evidence>
<dbReference type="AlphaFoldDB" id="A0A1Y1ZHA5"/>
<keyword evidence="4" id="KW-1185">Reference proteome</keyword>
<dbReference type="GO" id="GO:0006508">
    <property type="term" value="P:proteolysis"/>
    <property type="evidence" value="ECO:0007669"/>
    <property type="project" value="UniProtKB-KW"/>
</dbReference>
<feature type="compositionally biased region" description="Basic and acidic residues" evidence="1">
    <location>
        <begin position="297"/>
        <end position="307"/>
    </location>
</feature>
<feature type="compositionally biased region" description="Low complexity" evidence="1">
    <location>
        <begin position="163"/>
        <end position="193"/>
    </location>
</feature>
<feature type="domain" description="OTU" evidence="2">
    <location>
        <begin position="21"/>
        <end position="225"/>
    </location>
</feature>
<sequence>MAPKRSRSSTPEFPELANHGLYASEIRGDGNCLFSALSDQLYGRPGSHASLRHETVEFMRLNSAHYSMFLEVNPVRRNAPRRRNTPAPLDTTMPSEEQVQQKFEAHLKEMSNTGTWADNLEVSAFASRFNVDITVWRSDGKQTITPDVSLALQYIHSSNGQFSSFSSDDSGTDSASDATDRASPASTSNTSMTSGGGSPKAAAEQRRVLHIAYHNWQHYSSVRKLDGPHDGHPSIGALASVSRKRARPQSEPITRVAATSSSPERDDDAGTVSDNPPNKRRAVRRLSHTRPSTQAEQKPKPKVDLKPKPVVKPNLMGESKPRPMAKTEPAPTVDSSLRPYKTPSKPTYHNALEEYKAARQAKVAAREQAVRGEMSEQPQPQPQKLKLKLRLGPEPIPTIEGPQRVRLTLKASQQHQKSQPPSPNATM</sequence>
<dbReference type="SUPFAM" id="SSF54001">
    <property type="entry name" value="Cysteine proteinases"/>
    <property type="match status" value="1"/>
</dbReference>
<dbReference type="InterPro" id="IPR003323">
    <property type="entry name" value="OTU_dom"/>
</dbReference>
<reference evidence="3 4" key="1">
    <citation type="submission" date="2016-07" db="EMBL/GenBank/DDBJ databases">
        <title>Pervasive Adenine N6-methylation of Active Genes in Fungi.</title>
        <authorList>
            <consortium name="DOE Joint Genome Institute"/>
            <person name="Mondo S.J."/>
            <person name="Dannebaum R.O."/>
            <person name="Kuo R.C."/>
            <person name="Labutti K."/>
            <person name="Haridas S."/>
            <person name="Kuo A."/>
            <person name="Salamov A."/>
            <person name="Ahrendt S.R."/>
            <person name="Lipzen A."/>
            <person name="Sullivan W."/>
            <person name="Andreopoulos W.B."/>
            <person name="Clum A."/>
            <person name="Lindquist E."/>
            <person name="Daum C."/>
            <person name="Ramamoorthy G.K."/>
            <person name="Gryganskyi A."/>
            <person name="Culley D."/>
            <person name="Magnuson J.K."/>
            <person name="James T.Y."/>
            <person name="O'Malley M.A."/>
            <person name="Stajich J.E."/>
            <person name="Spatafora J.W."/>
            <person name="Visel A."/>
            <person name="Grigoriev I.V."/>
        </authorList>
    </citation>
    <scope>NUCLEOTIDE SEQUENCE [LARGE SCALE GENOMIC DNA]</scope>
    <source>
        <strain evidence="3 4">CBS 115471</strain>
    </source>
</reference>
<dbReference type="GO" id="GO:0004843">
    <property type="term" value="F:cysteine-type deubiquitinase activity"/>
    <property type="evidence" value="ECO:0007669"/>
    <property type="project" value="TreeGrafter"/>
</dbReference>
<feature type="region of interest" description="Disordered" evidence="1">
    <location>
        <begin position="359"/>
        <end position="427"/>
    </location>
</feature>
<dbReference type="CDD" id="cd22756">
    <property type="entry name" value="OTU_OTUD3-like"/>
    <property type="match status" value="1"/>
</dbReference>
<dbReference type="EMBL" id="MCFA01000083">
    <property type="protein sequence ID" value="ORY09641.1"/>
    <property type="molecule type" value="Genomic_DNA"/>
</dbReference>
<feature type="compositionally biased region" description="Basic residues" evidence="1">
    <location>
        <begin position="278"/>
        <end position="288"/>
    </location>
</feature>
<keyword evidence="3" id="KW-0378">Hydrolase</keyword>
<keyword evidence="3" id="KW-0645">Protease</keyword>